<dbReference type="Gene3D" id="3.40.50.720">
    <property type="entry name" value="NAD(P)-binding Rossmann-like Domain"/>
    <property type="match status" value="1"/>
</dbReference>
<dbReference type="InterPro" id="IPR013154">
    <property type="entry name" value="ADH-like_N"/>
</dbReference>
<evidence type="ECO:0000256" key="3">
    <source>
        <dbReference type="ARBA" id="ARBA00022723"/>
    </source>
</evidence>
<sequence length="331" mass="36192">MQAMVWNGGDQLEECRDWPCPEPGPGQILVQVTACGICRTDLHILEKDLPSPKLPLILGHQIVGTVVARGPGCRRFSLGDRVGIPWLAWSCEHCSYCRSGRENLCDNARFTGYTVDGGYAQYTVAHEAYCFTIPSQYTDVEAAPLLCAGLIGFRAYSMARDGNVLGFYGFGAAAHILVQLCHAEGKRVFAFVRPGDEAAKAFARSLGCAWAGDSTQSPPEPMDAALIFAPVGALVPRALEHLRKGGKVVCGGIHMTDIPSFPYRLLWDERTIQSVANLTRKDGEEFFARAAQIKIQTQVRTYPLEAANEAIREFRLGKIQGAAVLLPKKKH</sequence>
<gene>
    <name evidence="7" type="primary">adhA</name>
    <name evidence="7" type="ORF">MPNT_120024</name>
</gene>
<keyword evidence="5 7" id="KW-0560">Oxidoreductase</keyword>
<dbReference type="InterPro" id="IPR036291">
    <property type="entry name" value="NAD(P)-bd_dom_sf"/>
</dbReference>
<evidence type="ECO:0000256" key="1">
    <source>
        <dbReference type="ARBA" id="ARBA00001947"/>
    </source>
</evidence>
<dbReference type="GO" id="GO:0046872">
    <property type="term" value="F:metal ion binding"/>
    <property type="evidence" value="ECO:0007669"/>
    <property type="project" value="UniProtKB-KW"/>
</dbReference>
<dbReference type="InterPro" id="IPR014187">
    <property type="entry name" value="ADH_Zn_typ-2"/>
</dbReference>
<comment type="similarity">
    <text evidence="2">Belongs to the zinc-containing alcohol dehydrogenase family.</text>
</comment>
<protein>
    <submittedName>
        <fullName evidence="7">Putative alcohol dehydrogenase AdhA</fullName>
        <ecNumber evidence="7">1.1.1.1</ecNumber>
    </submittedName>
</protein>
<keyword evidence="8" id="KW-1185">Reference proteome</keyword>
<feature type="domain" description="Alcohol dehydrogenase-like N-terminal" evidence="6">
    <location>
        <begin position="24"/>
        <end position="134"/>
    </location>
</feature>
<dbReference type="CDD" id="cd08298">
    <property type="entry name" value="CAD2"/>
    <property type="match status" value="1"/>
</dbReference>
<dbReference type="EMBL" id="CAJNOB010000004">
    <property type="protein sequence ID" value="CAF0692457.1"/>
    <property type="molecule type" value="Genomic_DNA"/>
</dbReference>
<evidence type="ECO:0000256" key="2">
    <source>
        <dbReference type="ARBA" id="ARBA00008072"/>
    </source>
</evidence>
<dbReference type="Gene3D" id="3.90.180.10">
    <property type="entry name" value="Medium-chain alcohol dehydrogenases, catalytic domain"/>
    <property type="match status" value="1"/>
</dbReference>
<dbReference type="EC" id="1.1.1.1" evidence="7"/>
<dbReference type="NCBIfam" id="TIGR02822">
    <property type="entry name" value="adh_fam_2"/>
    <property type="match status" value="1"/>
</dbReference>
<evidence type="ECO:0000313" key="7">
    <source>
        <dbReference type="EMBL" id="CAF0692457.1"/>
    </source>
</evidence>
<dbReference type="PANTHER" id="PTHR42940:SF8">
    <property type="entry name" value="VACUOLAR PROTEIN SORTING-ASSOCIATED PROTEIN 11"/>
    <property type="match status" value="1"/>
</dbReference>
<dbReference type="Pfam" id="PF08240">
    <property type="entry name" value="ADH_N"/>
    <property type="match status" value="1"/>
</dbReference>
<proteinExistence type="inferred from homology"/>
<accession>A0A8J2FS04</accession>
<evidence type="ECO:0000259" key="6">
    <source>
        <dbReference type="Pfam" id="PF08240"/>
    </source>
</evidence>
<evidence type="ECO:0000256" key="4">
    <source>
        <dbReference type="ARBA" id="ARBA00022833"/>
    </source>
</evidence>
<comment type="caution">
    <text evidence="7">The sequence shown here is derived from an EMBL/GenBank/DDBJ whole genome shotgun (WGS) entry which is preliminary data.</text>
</comment>
<dbReference type="GO" id="GO:0004022">
    <property type="term" value="F:alcohol dehydrogenase (NAD+) activity"/>
    <property type="evidence" value="ECO:0007669"/>
    <property type="project" value="UniProtKB-EC"/>
</dbReference>
<evidence type="ECO:0000256" key="5">
    <source>
        <dbReference type="ARBA" id="ARBA00023002"/>
    </source>
</evidence>
<comment type="cofactor">
    <cofactor evidence="1">
        <name>Zn(2+)</name>
        <dbReference type="ChEBI" id="CHEBI:29105"/>
    </cofactor>
</comment>
<dbReference type="AlphaFoldDB" id="A0A8J2FS04"/>
<dbReference type="GO" id="GO:0005737">
    <property type="term" value="C:cytoplasm"/>
    <property type="evidence" value="ECO:0007669"/>
    <property type="project" value="TreeGrafter"/>
</dbReference>
<organism evidence="7 8">
    <name type="scientific">Candidatus Methylacidithermus pantelleriae</name>
    <dbReference type="NCBI Taxonomy" id="2744239"/>
    <lineage>
        <taxon>Bacteria</taxon>
        <taxon>Pseudomonadati</taxon>
        <taxon>Verrucomicrobiota</taxon>
        <taxon>Methylacidiphilae</taxon>
        <taxon>Methylacidiphilales</taxon>
        <taxon>Methylacidiphilaceae</taxon>
        <taxon>Candidatus Methylacidithermus</taxon>
    </lineage>
</organism>
<dbReference type="InterPro" id="IPR011032">
    <property type="entry name" value="GroES-like_sf"/>
</dbReference>
<dbReference type="PANTHER" id="PTHR42940">
    <property type="entry name" value="ALCOHOL DEHYDROGENASE 1-RELATED"/>
    <property type="match status" value="1"/>
</dbReference>
<evidence type="ECO:0000313" key="8">
    <source>
        <dbReference type="Proteomes" id="UP000663859"/>
    </source>
</evidence>
<dbReference type="RefSeq" id="WP_214096226.1">
    <property type="nucleotide sequence ID" value="NZ_CAJNOB010000004.1"/>
</dbReference>
<keyword evidence="4" id="KW-0862">Zinc</keyword>
<dbReference type="SUPFAM" id="SSF51735">
    <property type="entry name" value="NAD(P)-binding Rossmann-fold domains"/>
    <property type="match status" value="1"/>
</dbReference>
<keyword evidence="3" id="KW-0479">Metal-binding</keyword>
<name>A0A8J2FS04_9BACT</name>
<dbReference type="SUPFAM" id="SSF50129">
    <property type="entry name" value="GroES-like"/>
    <property type="match status" value="1"/>
</dbReference>
<dbReference type="Proteomes" id="UP000663859">
    <property type="component" value="Unassembled WGS sequence"/>
</dbReference>
<reference evidence="7" key="1">
    <citation type="submission" date="2021-02" db="EMBL/GenBank/DDBJ databases">
        <authorList>
            <person name="Cremers G."/>
            <person name="Picone N."/>
        </authorList>
    </citation>
    <scope>NUCLEOTIDE SEQUENCE</scope>
    <source>
        <strain evidence="7">PQ17</strain>
    </source>
</reference>